<evidence type="ECO:0000256" key="1">
    <source>
        <dbReference type="SAM" id="MobiDB-lite"/>
    </source>
</evidence>
<name>A0A1J4JWF5_9EUKA</name>
<dbReference type="InterPro" id="IPR011989">
    <property type="entry name" value="ARM-like"/>
</dbReference>
<evidence type="ECO:0000313" key="3">
    <source>
        <dbReference type="Proteomes" id="UP000179807"/>
    </source>
</evidence>
<comment type="caution">
    <text evidence="2">The sequence shown here is derived from an EMBL/GenBank/DDBJ whole genome shotgun (WGS) entry which is preliminary data.</text>
</comment>
<dbReference type="EMBL" id="MLAK01000852">
    <property type="protein sequence ID" value="OHT02776.1"/>
    <property type="molecule type" value="Genomic_DNA"/>
</dbReference>
<reference evidence="2" key="1">
    <citation type="submission" date="2016-10" db="EMBL/GenBank/DDBJ databases">
        <authorList>
            <person name="Benchimol M."/>
            <person name="Almeida L.G."/>
            <person name="Vasconcelos A.T."/>
            <person name="Perreira-Neves A."/>
            <person name="Rosa I.A."/>
            <person name="Tasca T."/>
            <person name="Bogo M.R."/>
            <person name="de Souza W."/>
        </authorList>
    </citation>
    <scope>NUCLEOTIDE SEQUENCE [LARGE SCALE GENOMIC DNA]</scope>
    <source>
        <strain evidence="2">K</strain>
    </source>
</reference>
<keyword evidence="3" id="KW-1185">Reference proteome</keyword>
<dbReference type="AlphaFoldDB" id="A0A1J4JWF5"/>
<gene>
    <name evidence="2" type="ORF">TRFO_29962</name>
</gene>
<dbReference type="InterPro" id="IPR016024">
    <property type="entry name" value="ARM-type_fold"/>
</dbReference>
<feature type="compositionally biased region" description="Low complexity" evidence="1">
    <location>
        <begin position="230"/>
        <end position="281"/>
    </location>
</feature>
<sequence>MQNHEDLLYGLLPFDQANLPHAEMISAIEKILHNYSYSDQIMPDFPGLFKFIVTKYEKITDSSILSRVMTVLSDIGGYRSGISIAKLIHLVEPISIRLLSEQNVSYVKVAVDFYRKIGRITGPRFIFKTFIEPNSNNEAILRSLTIIVIQSINDSPNFDFQPDDFGEWVKSLGSVVGVGPRLLQTIKSRVGDIAEFDNIPDLPLPNLNVSTNSPFNSPLTPNIGSTRIFSPNNSNLSPAANIPSSPNQSNNVSFSPIGSDSNSPSTLLNSSSRSKFSRTLPPGFHQANKGRPNTQNPVFQMTPKQQQVRKFNDSPFDEDQDMNEVVRTVRTGIKSKEWDDRCSSYNLSRRILKYSTSSLNDDDIHELVTTILEDITGSRAALSLASIGALQELFIRKTEEMEFELARVLPVLLRLHAKTAQFFETPLSQCCSIVVNTMPSKRMCSVLLSNGESKAPKIQAAIAKLYCDSLIKCNEKHERFFSKTSDEFGDMIKTVNNLLNGSTHPTRQSAKEAVHQLYLLFENDLLKYVPKFLNDHDANQFLQNV</sequence>
<dbReference type="RefSeq" id="XP_068355912.1">
    <property type="nucleotide sequence ID" value="XM_068507079.1"/>
</dbReference>
<protein>
    <recommendedName>
        <fullName evidence="4">TOG domain-containing protein</fullName>
    </recommendedName>
</protein>
<evidence type="ECO:0008006" key="4">
    <source>
        <dbReference type="Google" id="ProtNLM"/>
    </source>
</evidence>
<dbReference type="VEuPathDB" id="TrichDB:TRFO_29962"/>
<dbReference type="SUPFAM" id="SSF48371">
    <property type="entry name" value="ARM repeat"/>
    <property type="match status" value="1"/>
</dbReference>
<dbReference type="Gene3D" id="1.25.10.10">
    <property type="entry name" value="Leucine-rich Repeat Variant"/>
    <property type="match status" value="1"/>
</dbReference>
<evidence type="ECO:0000313" key="2">
    <source>
        <dbReference type="EMBL" id="OHT02776.1"/>
    </source>
</evidence>
<accession>A0A1J4JWF5</accession>
<organism evidence="2 3">
    <name type="scientific">Tritrichomonas foetus</name>
    <dbReference type="NCBI Taxonomy" id="1144522"/>
    <lineage>
        <taxon>Eukaryota</taxon>
        <taxon>Metamonada</taxon>
        <taxon>Parabasalia</taxon>
        <taxon>Tritrichomonadida</taxon>
        <taxon>Tritrichomonadidae</taxon>
        <taxon>Tritrichomonas</taxon>
    </lineage>
</organism>
<dbReference type="OrthoDB" id="63891at2759"/>
<feature type="region of interest" description="Disordered" evidence="1">
    <location>
        <begin position="222"/>
        <end position="296"/>
    </location>
</feature>
<proteinExistence type="predicted"/>
<dbReference type="Proteomes" id="UP000179807">
    <property type="component" value="Unassembled WGS sequence"/>
</dbReference>
<dbReference type="GeneID" id="94841783"/>